<evidence type="ECO:0000313" key="2">
    <source>
        <dbReference type="EMBL" id="ATA88474.1"/>
    </source>
</evidence>
<dbReference type="KEGG" id="csto:CGC58_01215"/>
<protein>
    <submittedName>
        <fullName evidence="2">Uncharacterized protein</fullName>
    </submittedName>
</protein>
<dbReference type="EMBL" id="CP022387">
    <property type="protein sequence ID" value="ATA88474.1"/>
    <property type="molecule type" value="Genomic_DNA"/>
</dbReference>
<evidence type="ECO:0000313" key="3">
    <source>
        <dbReference type="Proteomes" id="UP000217348"/>
    </source>
</evidence>
<dbReference type="OrthoDB" id="1184659at2"/>
<accession>A0A250FTS9</accession>
<sequence length="380" mass="43664">MKLLTKRLKLKSFALAGLFVFACAKNEKEEKIVEVEVEKQVVKDFDFAKVPTMTALQVQASGTEMFTDEDDKEVNGKVILYNDDLRAFRVNEMLEIRAIEGNKYRIRNFLPHTFTNVELQMYVEGFKAPVKIAFFEAFPPLYEYVGDLPFSARETFFEDINGQKISVENIGNLSPSDLKFSLISNDPMLEKMRNIKLNTLYCFRPYEKDRKWGKLTAEDARNYLPVVMNMAYMFSSDDFEKSIKETPYEFENKKGISLNREQIIKSFINIPRQDLGIIIEPGLGGLGGGSTFGVRREYINNPKSAYYTKSDLNAPWYSSLVMNVWIHEFGHVAGYGHDGNMTYFYDKGKDAKGLVPVGMAVYQKLLLDGELPFTKYPYEK</sequence>
<organism evidence="2 3">
    <name type="scientific">Capnocytophaga stomatis</name>
    <dbReference type="NCBI Taxonomy" id="1848904"/>
    <lineage>
        <taxon>Bacteria</taxon>
        <taxon>Pseudomonadati</taxon>
        <taxon>Bacteroidota</taxon>
        <taxon>Flavobacteriia</taxon>
        <taxon>Flavobacteriales</taxon>
        <taxon>Flavobacteriaceae</taxon>
        <taxon>Capnocytophaga</taxon>
    </lineage>
</organism>
<dbReference type="AlphaFoldDB" id="A0A250FTS9"/>
<dbReference type="Proteomes" id="UP000217348">
    <property type="component" value="Chromosome"/>
</dbReference>
<feature type="chain" id="PRO_5012060764" evidence="1">
    <location>
        <begin position="25"/>
        <end position="380"/>
    </location>
</feature>
<dbReference type="RefSeq" id="WP_095894752.1">
    <property type="nucleotide sequence ID" value="NZ_CP022387.1"/>
</dbReference>
<reference evidence="3" key="1">
    <citation type="submission" date="2017-06" db="EMBL/GenBank/DDBJ databases">
        <title>Capnocytophaga spp. assemblies.</title>
        <authorList>
            <person name="Gulvik C.A."/>
        </authorList>
    </citation>
    <scope>NUCLEOTIDE SEQUENCE [LARGE SCALE GENOMIC DNA]</scope>
    <source>
        <strain evidence="3">H2177</strain>
    </source>
</reference>
<proteinExistence type="predicted"/>
<name>A0A250FTS9_9FLAO</name>
<gene>
    <name evidence="2" type="ORF">CGC58_01215</name>
</gene>
<dbReference type="PROSITE" id="PS51257">
    <property type="entry name" value="PROKAR_LIPOPROTEIN"/>
    <property type="match status" value="1"/>
</dbReference>
<keyword evidence="1" id="KW-0732">Signal</keyword>
<feature type="signal peptide" evidence="1">
    <location>
        <begin position="1"/>
        <end position="24"/>
    </location>
</feature>
<evidence type="ECO:0000256" key="1">
    <source>
        <dbReference type="SAM" id="SignalP"/>
    </source>
</evidence>